<evidence type="ECO:0000313" key="1">
    <source>
        <dbReference type="EMBL" id="KAH3748348.1"/>
    </source>
</evidence>
<name>A0A9D4DGC4_DREPO</name>
<dbReference type="AlphaFoldDB" id="A0A9D4DGC4"/>
<keyword evidence="2" id="KW-1185">Reference proteome</keyword>
<reference evidence="1" key="2">
    <citation type="submission" date="2020-11" db="EMBL/GenBank/DDBJ databases">
        <authorList>
            <person name="McCartney M.A."/>
            <person name="Auch B."/>
            <person name="Kono T."/>
            <person name="Mallez S."/>
            <person name="Becker A."/>
            <person name="Gohl D.M."/>
            <person name="Silverstein K.A.T."/>
            <person name="Koren S."/>
            <person name="Bechman K.B."/>
            <person name="Herman A."/>
            <person name="Abrahante J.E."/>
            <person name="Garbe J."/>
        </authorList>
    </citation>
    <scope>NUCLEOTIDE SEQUENCE</scope>
    <source>
        <strain evidence="1">Duluth1</strain>
        <tissue evidence="1">Whole animal</tissue>
    </source>
</reference>
<reference evidence="1" key="1">
    <citation type="journal article" date="2019" name="bioRxiv">
        <title>The Genome of the Zebra Mussel, Dreissena polymorpha: A Resource for Invasive Species Research.</title>
        <authorList>
            <person name="McCartney M.A."/>
            <person name="Auch B."/>
            <person name="Kono T."/>
            <person name="Mallez S."/>
            <person name="Zhang Y."/>
            <person name="Obille A."/>
            <person name="Becker A."/>
            <person name="Abrahante J.E."/>
            <person name="Garbe J."/>
            <person name="Badalamenti J.P."/>
            <person name="Herman A."/>
            <person name="Mangelson H."/>
            <person name="Liachko I."/>
            <person name="Sullivan S."/>
            <person name="Sone E.D."/>
            <person name="Koren S."/>
            <person name="Silverstein K.A.T."/>
            <person name="Beckman K.B."/>
            <person name="Gohl D.M."/>
        </authorList>
    </citation>
    <scope>NUCLEOTIDE SEQUENCE</scope>
    <source>
        <strain evidence="1">Duluth1</strain>
        <tissue evidence="1">Whole animal</tissue>
    </source>
</reference>
<sequence>MHKTGTKNENIVPEAVDFSVAVSVDFVEKVVGVCVTTRGAAVEVEPVDEVEDGASVVIFVAVDVEYVEEEVVVVVLVDGVELVVVEGVVVLIVVVLVVVEGVVVVEVVVEVDIDVEDEDVDIGDALDVT</sequence>
<proteinExistence type="predicted"/>
<protein>
    <submittedName>
        <fullName evidence="1">Uncharacterized protein</fullName>
    </submittedName>
</protein>
<gene>
    <name evidence="1" type="ORF">DPMN_182791</name>
</gene>
<organism evidence="1 2">
    <name type="scientific">Dreissena polymorpha</name>
    <name type="common">Zebra mussel</name>
    <name type="synonym">Mytilus polymorpha</name>
    <dbReference type="NCBI Taxonomy" id="45954"/>
    <lineage>
        <taxon>Eukaryota</taxon>
        <taxon>Metazoa</taxon>
        <taxon>Spiralia</taxon>
        <taxon>Lophotrochozoa</taxon>
        <taxon>Mollusca</taxon>
        <taxon>Bivalvia</taxon>
        <taxon>Autobranchia</taxon>
        <taxon>Heteroconchia</taxon>
        <taxon>Euheterodonta</taxon>
        <taxon>Imparidentia</taxon>
        <taxon>Neoheterodontei</taxon>
        <taxon>Myida</taxon>
        <taxon>Dreissenoidea</taxon>
        <taxon>Dreissenidae</taxon>
        <taxon>Dreissena</taxon>
    </lineage>
</organism>
<comment type="caution">
    <text evidence="1">The sequence shown here is derived from an EMBL/GenBank/DDBJ whole genome shotgun (WGS) entry which is preliminary data.</text>
</comment>
<evidence type="ECO:0000313" key="2">
    <source>
        <dbReference type="Proteomes" id="UP000828390"/>
    </source>
</evidence>
<accession>A0A9D4DGC4</accession>
<dbReference type="Proteomes" id="UP000828390">
    <property type="component" value="Unassembled WGS sequence"/>
</dbReference>
<dbReference type="EMBL" id="JAIWYP010000010">
    <property type="protein sequence ID" value="KAH3748348.1"/>
    <property type="molecule type" value="Genomic_DNA"/>
</dbReference>